<reference evidence="3 4" key="1">
    <citation type="submission" date="2020-08" db="EMBL/GenBank/DDBJ databases">
        <title>Genomic Encyclopedia of Type Strains, Phase IV (KMG-IV): sequencing the most valuable type-strain genomes for metagenomic binning, comparative biology and taxonomic classification.</title>
        <authorList>
            <person name="Goeker M."/>
        </authorList>
    </citation>
    <scope>NUCLEOTIDE SEQUENCE [LARGE SCALE GENOMIC DNA]</scope>
    <source>
        <strain evidence="3 4">DSM 25622</strain>
    </source>
</reference>
<accession>A0A840Y128</accession>
<dbReference type="Gene3D" id="3.40.190.150">
    <property type="entry name" value="Bordetella uptake gene, domain 1"/>
    <property type="match status" value="1"/>
</dbReference>
<name>A0A840Y128_9PROT</name>
<keyword evidence="4" id="KW-1185">Reference proteome</keyword>
<dbReference type="RefSeq" id="WP_184513585.1">
    <property type="nucleotide sequence ID" value="NZ_JACIJD010000002.1"/>
</dbReference>
<evidence type="ECO:0000313" key="3">
    <source>
        <dbReference type="EMBL" id="MBB5692519.1"/>
    </source>
</evidence>
<comment type="caution">
    <text evidence="3">The sequence shown here is derived from an EMBL/GenBank/DDBJ whole genome shotgun (WGS) entry which is preliminary data.</text>
</comment>
<evidence type="ECO:0000256" key="2">
    <source>
        <dbReference type="SAM" id="SignalP"/>
    </source>
</evidence>
<dbReference type="PANTHER" id="PTHR42928">
    <property type="entry name" value="TRICARBOXYLATE-BINDING PROTEIN"/>
    <property type="match status" value="1"/>
</dbReference>
<feature type="chain" id="PRO_5032510966" evidence="2">
    <location>
        <begin position="27"/>
        <end position="327"/>
    </location>
</feature>
<protein>
    <submittedName>
        <fullName evidence="3">Tripartite-type tricarboxylate transporter receptor subunit TctC</fullName>
    </submittedName>
</protein>
<dbReference type="PANTHER" id="PTHR42928:SF5">
    <property type="entry name" value="BLR1237 PROTEIN"/>
    <property type="match status" value="1"/>
</dbReference>
<organism evidence="3 4">
    <name type="scientific">Muricoccus pecuniae</name>
    <dbReference type="NCBI Taxonomy" id="693023"/>
    <lineage>
        <taxon>Bacteria</taxon>
        <taxon>Pseudomonadati</taxon>
        <taxon>Pseudomonadota</taxon>
        <taxon>Alphaproteobacteria</taxon>
        <taxon>Acetobacterales</taxon>
        <taxon>Roseomonadaceae</taxon>
        <taxon>Muricoccus</taxon>
    </lineage>
</organism>
<sequence length="327" mass="33631">MRPAMSRRALGASLLAGAALPVPALAAGPSFATRPIRLILAFGTGTGADVLARELGQRFGQEAGQPVVVENVTGGTGVVALRTMGRAAPDGHTLFLAALGNVVVNPIVSAAARGTEALVTPVGQVSGNPHVMLIHGGLPVSDVRAFVAYAKARPGAINFASPGAGGVSHLGAELFQSVAGIEGVHIPYRDGSQMLTDMMTGRVHAAFMSAGGLMPILADGKIRALGVTAPTRVPELQSLPVVESQGLPGFRYSTWYGLYAPAATPAPLVGQLNAMLRASLADDVLRARLTAQGADVVTGSAEELAALMESDGRTWRRIIGERRIVVE</sequence>
<dbReference type="PIRSF" id="PIRSF017082">
    <property type="entry name" value="YflP"/>
    <property type="match status" value="1"/>
</dbReference>
<dbReference type="Gene3D" id="3.40.190.10">
    <property type="entry name" value="Periplasmic binding protein-like II"/>
    <property type="match status" value="1"/>
</dbReference>
<dbReference type="Proteomes" id="UP000580654">
    <property type="component" value="Unassembled WGS sequence"/>
</dbReference>
<dbReference type="SUPFAM" id="SSF53850">
    <property type="entry name" value="Periplasmic binding protein-like II"/>
    <property type="match status" value="1"/>
</dbReference>
<evidence type="ECO:0000313" key="4">
    <source>
        <dbReference type="Proteomes" id="UP000580654"/>
    </source>
</evidence>
<comment type="similarity">
    <text evidence="1">Belongs to the UPF0065 (bug) family.</text>
</comment>
<dbReference type="InterPro" id="IPR005064">
    <property type="entry name" value="BUG"/>
</dbReference>
<feature type="signal peptide" evidence="2">
    <location>
        <begin position="1"/>
        <end position="26"/>
    </location>
</feature>
<dbReference type="AlphaFoldDB" id="A0A840Y128"/>
<gene>
    <name evidence="3" type="ORF">FHS87_000534</name>
</gene>
<dbReference type="CDD" id="cd07012">
    <property type="entry name" value="PBP2_Bug_TTT"/>
    <property type="match status" value="1"/>
</dbReference>
<keyword evidence="2" id="KW-0732">Signal</keyword>
<proteinExistence type="inferred from homology"/>
<keyword evidence="3" id="KW-0675">Receptor</keyword>
<dbReference type="Pfam" id="PF03401">
    <property type="entry name" value="TctC"/>
    <property type="match status" value="1"/>
</dbReference>
<dbReference type="EMBL" id="JACIJD010000002">
    <property type="protein sequence ID" value="MBB5692519.1"/>
    <property type="molecule type" value="Genomic_DNA"/>
</dbReference>
<dbReference type="InterPro" id="IPR042100">
    <property type="entry name" value="Bug_dom1"/>
</dbReference>
<evidence type="ECO:0000256" key="1">
    <source>
        <dbReference type="ARBA" id="ARBA00006987"/>
    </source>
</evidence>